<feature type="region of interest" description="Disordered" evidence="1">
    <location>
        <begin position="74"/>
        <end position="99"/>
    </location>
</feature>
<proteinExistence type="predicted"/>
<feature type="region of interest" description="Disordered" evidence="1">
    <location>
        <begin position="351"/>
        <end position="394"/>
    </location>
</feature>
<feature type="region of interest" description="Disordered" evidence="1">
    <location>
        <begin position="276"/>
        <end position="315"/>
    </location>
</feature>
<evidence type="ECO:0000259" key="2">
    <source>
        <dbReference type="Pfam" id="PF22893"/>
    </source>
</evidence>
<evidence type="ECO:0000313" key="4">
    <source>
        <dbReference type="Proteomes" id="UP000190744"/>
    </source>
</evidence>
<evidence type="ECO:0000313" key="3">
    <source>
        <dbReference type="EMBL" id="OOQ90771.1"/>
    </source>
</evidence>
<protein>
    <recommendedName>
        <fullName evidence="2">Ubiquitin-like domain-containing protein</fullName>
    </recommendedName>
</protein>
<dbReference type="Proteomes" id="UP000190744">
    <property type="component" value="Unassembled WGS sequence"/>
</dbReference>
<reference evidence="4" key="1">
    <citation type="submission" date="2015-09" db="EMBL/GenBank/DDBJ databases">
        <authorList>
            <person name="Fill T.P."/>
            <person name="Baretta J.F."/>
            <person name="de Almeida L.G."/>
            <person name="Rocha M."/>
            <person name="de Souza D.H."/>
            <person name="Malavazi I."/>
            <person name="Cerdeira L.T."/>
            <person name="Hong H."/>
            <person name="Samborskyy M."/>
            <person name="de Vasconcelos A.T."/>
            <person name="Leadlay P."/>
            <person name="Rodrigues-Filho E."/>
        </authorList>
    </citation>
    <scope>NUCLEOTIDE SEQUENCE [LARGE SCALE GENOMIC DNA]</scope>
    <source>
        <strain evidence="4">LaBioMMi 136</strain>
    </source>
</reference>
<feature type="domain" description="Ubiquitin-like" evidence="2">
    <location>
        <begin position="517"/>
        <end position="599"/>
    </location>
</feature>
<feature type="compositionally biased region" description="Basic and acidic residues" evidence="1">
    <location>
        <begin position="630"/>
        <end position="646"/>
    </location>
</feature>
<dbReference type="AlphaFoldDB" id="A0A1S9RZL2"/>
<dbReference type="PANTHER" id="PTHR45725:SF18">
    <property type="entry name" value="ORC1-LIKE AAA ATPASE DOMAIN-CONTAINING PROTEIN"/>
    <property type="match status" value="1"/>
</dbReference>
<comment type="caution">
    <text evidence="3">The sequence shown here is derived from an EMBL/GenBank/DDBJ whole genome shotgun (WGS) entry which is preliminary data.</text>
</comment>
<feature type="region of interest" description="Disordered" evidence="1">
    <location>
        <begin position="598"/>
        <end position="678"/>
    </location>
</feature>
<dbReference type="CDD" id="cd22249">
    <property type="entry name" value="UDM1_RNF168_RNF169-like"/>
    <property type="match status" value="1"/>
</dbReference>
<accession>A0A1S9RZL2</accession>
<gene>
    <name evidence="3" type="ORF">PEBR_02606</name>
</gene>
<dbReference type="InterPro" id="IPR054464">
    <property type="entry name" value="ULD_fung"/>
</dbReference>
<feature type="compositionally biased region" description="Basic and acidic residues" evidence="1">
    <location>
        <begin position="601"/>
        <end position="615"/>
    </location>
</feature>
<evidence type="ECO:0000256" key="1">
    <source>
        <dbReference type="SAM" id="MobiDB-lite"/>
    </source>
</evidence>
<dbReference type="PANTHER" id="PTHR45725">
    <property type="entry name" value="FORMIN HOMOLOGY 2 FAMILY MEMBER"/>
    <property type="match status" value="1"/>
</dbReference>
<sequence>MTYVYTFFNLSDRPPSCSPPPPFLSLPRLSLPFTSSPPLLLLPTRPLISASARGLIADSFLPSLSRINRLSISIDPQDPHGSDSLSDEEDSSGVHVNSHDYEDYDNEWAHLSYPDELKPSDSASRPRTSHRSRSHHGSRSASGRPNLHRRMVPERDPRESYGTRSRRQPSPPESPDSGDSEEYSYPRAPAERRWPQAPPAPPGYAPSNSSGPTFGAFPPGHAPPYPHQNGQIPSEALVSLRHANPGAQPYGAGHYPYGAQFPASHGAAMHQYYPHDGVHPRHHSRLPQQSRIDPHHPSQPPVPPHLAGHVSPPYPGSPFHQELMHYAPQFYNYRDPYSMVPGMVPPYFQYPQVPPQSHPPEAAASPAPAPAPTPAPAPAPAPEPAPAPAPAVDAAKDEAIARLEKLIMDERTEREAKEAARLAAIEREAAEKAAREQQLAHDRKIAEEAAFLARADAEKRAAEAAAAAKDEAEKVAAAAASEAAAAATAAANAAATAAAAEAANAVAEAAKKPPPEKKKPIKFKDAVGRKFSFPFELCATWQGMEDLIKQAFLHIEVIGPHVAEGHYDLVGPNGDIILPQVWETVVEPDWTITMHMWPIPEKPKDADPPPAKEEAPAAPAKADLPAPSAEPKKKPEAPKKPVRKGDAGGFAKWMLGGRPPPKSAKAVKADKKPDAAPQ</sequence>
<feature type="compositionally biased region" description="Basic and acidic residues" evidence="1">
    <location>
        <begin position="667"/>
        <end position="678"/>
    </location>
</feature>
<organism evidence="3 4">
    <name type="scientific">Penicillium brasilianum</name>
    <dbReference type="NCBI Taxonomy" id="104259"/>
    <lineage>
        <taxon>Eukaryota</taxon>
        <taxon>Fungi</taxon>
        <taxon>Dikarya</taxon>
        <taxon>Ascomycota</taxon>
        <taxon>Pezizomycotina</taxon>
        <taxon>Eurotiomycetes</taxon>
        <taxon>Eurotiomycetidae</taxon>
        <taxon>Eurotiales</taxon>
        <taxon>Aspergillaceae</taxon>
        <taxon>Penicillium</taxon>
    </lineage>
</organism>
<dbReference type="InterPro" id="IPR051425">
    <property type="entry name" value="Formin_Homology"/>
</dbReference>
<feature type="compositionally biased region" description="Low complexity" evidence="1">
    <location>
        <begin position="616"/>
        <end position="629"/>
    </location>
</feature>
<feature type="region of interest" description="Disordered" evidence="1">
    <location>
        <begin position="113"/>
        <end position="231"/>
    </location>
</feature>
<dbReference type="EMBL" id="LJBN01000044">
    <property type="protein sequence ID" value="OOQ90771.1"/>
    <property type="molecule type" value="Genomic_DNA"/>
</dbReference>
<feature type="compositionally biased region" description="Pro residues" evidence="1">
    <location>
        <begin position="367"/>
        <end position="389"/>
    </location>
</feature>
<name>A0A1S9RZL2_PENBI</name>
<feature type="compositionally biased region" description="Basic residues" evidence="1">
    <location>
        <begin position="127"/>
        <end position="138"/>
    </location>
</feature>
<dbReference type="Pfam" id="PF22893">
    <property type="entry name" value="ULD_2"/>
    <property type="match status" value="1"/>
</dbReference>
<feature type="compositionally biased region" description="Basic and acidic residues" evidence="1">
    <location>
        <begin position="151"/>
        <end position="161"/>
    </location>
</feature>